<proteinExistence type="predicted"/>
<accession>K0J5R9</accession>
<protein>
    <submittedName>
        <fullName evidence="1">Uncharacterized protein</fullName>
    </submittedName>
</protein>
<dbReference type="Proteomes" id="UP000006294">
    <property type="component" value="Chromosome"/>
</dbReference>
<keyword evidence="2" id="KW-1185">Reference proteome</keyword>
<dbReference type="RefSeq" id="WP_015008904.1">
    <property type="nucleotide sequence ID" value="NC_018704.1"/>
</dbReference>
<dbReference type="OrthoDB" id="2969098at2"/>
<gene>
    <name evidence="1" type="ordered locus">AXY_01660</name>
</gene>
<evidence type="ECO:0000313" key="1">
    <source>
        <dbReference type="EMBL" id="BAM46298.1"/>
    </source>
</evidence>
<dbReference type="AlphaFoldDB" id="K0J5R9"/>
<reference evidence="1 2" key="1">
    <citation type="submission" date="2011-01" db="EMBL/GenBank/DDBJ databases">
        <title>Whole genome sequence of Amphibacillus xylinus NBRC 15112.</title>
        <authorList>
            <person name="Nakazawa H."/>
            <person name="Katano Y."/>
            <person name="Nakamura S."/>
            <person name="Sasagawa M."/>
            <person name="Fukada J."/>
            <person name="Arai T."/>
            <person name="Sasakura N."/>
            <person name="Mochizuki D."/>
            <person name="Hosoyama A."/>
            <person name="Harada K."/>
            <person name="Horikawa H."/>
            <person name="Kato Y."/>
            <person name="Harada T."/>
            <person name="Sasaki K."/>
            <person name="Sekiguchi M."/>
            <person name="Hodoyama M."/>
            <person name="Nishiko R."/>
            <person name="Narita H."/>
            <person name="Hanamaki A."/>
            <person name="Hata C."/>
            <person name="Konno Y."/>
            <person name="Niimura Y."/>
            <person name="Yamazaki S."/>
            <person name="Fujita N."/>
        </authorList>
    </citation>
    <scope>NUCLEOTIDE SEQUENCE [LARGE SCALE GENOMIC DNA]</scope>
    <source>
        <strain evidence="2">ATCC 51415 / DSM 6626 / JCM 7361 / LMG 17667 / NBRC 15112 / Ep01</strain>
    </source>
</reference>
<evidence type="ECO:0000313" key="2">
    <source>
        <dbReference type="Proteomes" id="UP000006294"/>
    </source>
</evidence>
<dbReference type="EMBL" id="AP012050">
    <property type="protein sequence ID" value="BAM46298.1"/>
    <property type="molecule type" value="Genomic_DNA"/>
</dbReference>
<dbReference type="KEGG" id="axl:AXY_01660"/>
<dbReference type="HOGENOM" id="CLU_173042_0_0_9"/>
<name>K0J5R9_AMPXN</name>
<sequence>MNCFPEPQLVQVSACNSFNTEVEAASALQIFAHTSGAVAGYVTLSNFNASGDTASISTDAAGTDIIATAEPDNSYTVFVPRLQNLYVFSEGGEVVVGQVCVNAAYTARP</sequence>
<organism evidence="1 2">
    <name type="scientific">Amphibacillus xylanus (strain ATCC 51415 / DSM 6626 / JCM 7361 / LMG 17667 / NBRC 15112 / Ep01)</name>
    <dbReference type="NCBI Taxonomy" id="698758"/>
    <lineage>
        <taxon>Bacteria</taxon>
        <taxon>Bacillati</taxon>
        <taxon>Bacillota</taxon>
        <taxon>Bacilli</taxon>
        <taxon>Bacillales</taxon>
        <taxon>Bacillaceae</taxon>
        <taxon>Amphibacillus</taxon>
    </lineage>
</organism>